<dbReference type="PANTHER" id="PTHR24286">
    <property type="entry name" value="CYTOCHROME P450 26"/>
    <property type="match status" value="1"/>
</dbReference>
<dbReference type="PANTHER" id="PTHR24286:SF185">
    <property type="entry name" value="CYTOCHROME P450 87A3-LIKE"/>
    <property type="match status" value="1"/>
</dbReference>
<dbReference type="GO" id="GO:0016132">
    <property type="term" value="P:brassinosteroid biosynthetic process"/>
    <property type="evidence" value="ECO:0007669"/>
    <property type="project" value="TreeGrafter"/>
</dbReference>
<sequence length="982" mass="111080">MLVEAGLCVVALLVVLASHFAYRWSNPKCNGKLPPGSMGLPLIGDTFEFFASHSLYELSPFMSKKIARYGPLFRAGLLGQRMVVSTDPETNFNMFKQENPDLLLWYGGSFEEMIGDEKLLASHGSIHKYMKSLILSFVGPESLRTKLLHQMDVATQKHLHSWATDGRVDVKDASPKMLFEFVAGKLLSYDEAKQSKKLGDNLKTFKDGLTSLPLNIPGTTFHGCIQAHKRAMKAIEEIYLERKASKIPGNDFLDNIIAETAKKDTFLNDTNVTKLLFAILLAGYESTSQAVTLVTKLVADHPDVLEELTVINETVRLGNMVPGIFRKAMKDVEINGYTIPEGWILMAALPVVHLSPDKYESPFVFNPWRWQGKELNAGSKTFMGFGIGARLCVGAEFTKVQLAVYLHHLVANYRWSVYKGGEIIRRPVNIFPNGLHIKIAENHYIYRWSNPNCNGKLPPGAMGLPLIGDTFEFLASHSLYEISPFISKRIARYGPLFRVGLFGQKMVVSTDPETNYSIFRQENQDLVLWHFGTIEEMVGEKLLASHGSIHRYMKNLVLRMVGSESLRVKLLHEMDVATQRHLRSWATDGRVHVIDATQKMLLELVAGKLLSYDESKQAKKLGENYKTFKDGLVSLPLNIPGTTFHASLQAQKRAMKTIEEIYLERKESKMPVNDFLDHIVEEAKKEDTFLNDTNVVKLLFSLLLAGYDSTSQAVTLVTKFISEHRNVLAELTKEHEAILENRGSSENSDITWEEYKSMTFTHMVMNETIRLSNMVPGIFRKVLKDMQINGYTIPKGWIIMAALPVVHLSADKYENPFVFNPWRWQGKELNAGSKTFMGFGIGVRLCVGAEFTKVQMAVYLHHLVTKYRKQHPEQRNRGREQDKSKKAEAKANQHKNTKEERQEEQHSYPKKRNLRATGTPLSKAVRSSIRCSGIKKDRQPPHLVQEPSDVINETDVLKTSPKLATSITQETATNETLMIWIC</sequence>
<organism evidence="11 12">
    <name type="scientific">Dipteronia dyeriana</name>
    <dbReference type="NCBI Taxonomy" id="168575"/>
    <lineage>
        <taxon>Eukaryota</taxon>
        <taxon>Viridiplantae</taxon>
        <taxon>Streptophyta</taxon>
        <taxon>Embryophyta</taxon>
        <taxon>Tracheophyta</taxon>
        <taxon>Spermatophyta</taxon>
        <taxon>Magnoliopsida</taxon>
        <taxon>eudicotyledons</taxon>
        <taxon>Gunneridae</taxon>
        <taxon>Pentapetalae</taxon>
        <taxon>rosids</taxon>
        <taxon>malvids</taxon>
        <taxon>Sapindales</taxon>
        <taxon>Sapindaceae</taxon>
        <taxon>Hippocastanoideae</taxon>
        <taxon>Acereae</taxon>
        <taxon>Dipteronia</taxon>
    </lineage>
</organism>
<dbReference type="GO" id="GO:0016705">
    <property type="term" value="F:oxidoreductase activity, acting on paired donors, with incorporation or reduction of molecular oxygen"/>
    <property type="evidence" value="ECO:0007669"/>
    <property type="project" value="InterPro"/>
</dbReference>
<evidence type="ECO:0000256" key="3">
    <source>
        <dbReference type="ARBA" id="ARBA00010617"/>
    </source>
</evidence>
<dbReference type="AlphaFoldDB" id="A0AAD9UA52"/>
<dbReference type="InterPro" id="IPR036396">
    <property type="entry name" value="Cyt_P450_sf"/>
</dbReference>
<proteinExistence type="inferred from homology"/>
<dbReference type="GO" id="GO:0020037">
    <property type="term" value="F:heme binding"/>
    <property type="evidence" value="ECO:0007669"/>
    <property type="project" value="InterPro"/>
</dbReference>
<name>A0AAD9UA52_9ROSI</name>
<keyword evidence="10" id="KW-0732">Signal</keyword>
<evidence type="ECO:0000256" key="7">
    <source>
        <dbReference type="ARBA" id="ARBA00023004"/>
    </source>
</evidence>
<feature type="compositionally biased region" description="Basic and acidic residues" evidence="9">
    <location>
        <begin position="870"/>
        <end position="907"/>
    </location>
</feature>
<feature type="binding site" description="axial binding residue" evidence="8">
    <location>
        <position position="846"/>
    </location>
    <ligand>
        <name>heme</name>
        <dbReference type="ChEBI" id="CHEBI:30413"/>
    </ligand>
    <ligandPart>
        <name>Fe</name>
        <dbReference type="ChEBI" id="CHEBI:18248"/>
    </ligandPart>
</feature>
<protein>
    <recommendedName>
        <fullName evidence="13">Cytochrome P450</fullName>
    </recommendedName>
</protein>
<dbReference type="GO" id="GO:0004497">
    <property type="term" value="F:monooxygenase activity"/>
    <property type="evidence" value="ECO:0007669"/>
    <property type="project" value="InterPro"/>
</dbReference>
<comment type="cofactor">
    <cofactor evidence="8">
        <name>heme</name>
        <dbReference type="ChEBI" id="CHEBI:30413"/>
    </cofactor>
</comment>
<evidence type="ECO:0000256" key="5">
    <source>
        <dbReference type="ARBA" id="ARBA00022723"/>
    </source>
</evidence>
<evidence type="ECO:0000256" key="8">
    <source>
        <dbReference type="PIRSR" id="PIRSR602401-1"/>
    </source>
</evidence>
<evidence type="ECO:0000256" key="6">
    <source>
        <dbReference type="ARBA" id="ARBA00022989"/>
    </source>
</evidence>
<feature type="signal peptide" evidence="10">
    <location>
        <begin position="1"/>
        <end position="17"/>
    </location>
</feature>
<dbReference type="InterPro" id="IPR002401">
    <property type="entry name" value="Cyt_P450_E_grp-I"/>
</dbReference>
<dbReference type="GO" id="GO:0016125">
    <property type="term" value="P:sterol metabolic process"/>
    <property type="evidence" value="ECO:0007669"/>
    <property type="project" value="TreeGrafter"/>
</dbReference>
<comment type="similarity">
    <text evidence="3">Belongs to the cytochrome P450 family.</text>
</comment>
<keyword evidence="8" id="KW-0349">Heme</keyword>
<evidence type="ECO:0000256" key="2">
    <source>
        <dbReference type="ARBA" id="ARBA00004721"/>
    </source>
</evidence>
<dbReference type="GO" id="GO:0010268">
    <property type="term" value="P:brassinosteroid homeostasis"/>
    <property type="evidence" value="ECO:0007669"/>
    <property type="project" value="TreeGrafter"/>
</dbReference>
<dbReference type="PROSITE" id="PS00086">
    <property type="entry name" value="CYTOCHROME_P450"/>
    <property type="match status" value="2"/>
</dbReference>
<dbReference type="EMBL" id="JANJYI010000005">
    <property type="protein sequence ID" value="KAK2650413.1"/>
    <property type="molecule type" value="Genomic_DNA"/>
</dbReference>
<evidence type="ECO:0000256" key="4">
    <source>
        <dbReference type="ARBA" id="ARBA00022692"/>
    </source>
</evidence>
<dbReference type="GO" id="GO:0016020">
    <property type="term" value="C:membrane"/>
    <property type="evidence" value="ECO:0007669"/>
    <property type="project" value="UniProtKB-SubCell"/>
</dbReference>
<dbReference type="Gene3D" id="1.10.630.10">
    <property type="entry name" value="Cytochrome P450"/>
    <property type="match status" value="2"/>
</dbReference>
<evidence type="ECO:0000313" key="11">
    <source>
        <dbReference type="EMBL" id="KAK2650413.1"/>
    </source>
</evidence>
<keyword evidence="12" id="KW-1185">Reference proteome</keyword>
<keyword evidence="6" id="KW-1133">Transmembrane helix</keyword>
<feature type="chain" id="PRO_5042280414" description="Cytochrome P450" evidence="10">
    <location>
        <begin position="18"/>
        <end position="982"/>
    </location>
</feature>
<keyword evidence="5 8" id="KW-0479">Metal-binding</keyword>
<dbReference type="Pfam" id="PF00067">
    <property type="entry name" value="p450"/>
    <property type="match status" value="3"/>
</dbReference>
<dbReference type="CDD" id="cd11043">
    <property type="entry name" value="CYP90-like"/>
    <property type="match status" value="2"/>
</dbReference>
<keyword evidence="7 8" id="KW-0408">Iron</keyword>
<feature type="region of interest" description="Disordered" evidence="9">
    <location>
        <begin position="868"/>
        <end position="927"/>
    </location>
</feature>
<keyword evidence="4" id="KW-0812">Transmembrane</keyword>
<evidence type="ECO:0000256" key="10">
    <source>
        <dbReference type="SAM" id="SignalP"/>
    </source>
</evidence>
<dbReference type="GO" id="GO:0005506">
    <property type="term" value="F:iron ion binding"/>
    <property type="evidence" value="ECO:0007669"/>
    <property type="project" value="InterPro"/>
</dbReference>
<evidence type="ECO:0000256" key="9">
    <source>
        <dbReference type="SAM" id="MobiDB-lite"/>
    </source>
</evidence>
<evidence type="ECO:0000256" key="1">
    <source>
        <dbReference type="ARBA" id="ARBA00004167"/>
    </source>
</evidence>
<keyword evidence="6" id="KW-0472">Membrane</keyword>
<comment type="subcellular location">
    <subcellularLocation>
        <location evidence="1">Membrane</location>
        <topology evidence="1">Single-pass membrane protein</topology>
    </subcellularLocation>
</comment>
<dbReference type="InterPro" id="IPR017972">
    <property type="entry name" value="Cyt_P450_CS"/>
</dbReference>
<accession>A0AAD9UA52</accession>
<dbReference type="InterPro" id="IPR001128">
    <property type="entry name" value="Cyt_P450"/>
</dbReference>
<comment type="caution">
    <text evidence="11">The sequence shown here is derived from an EMBL/GenBank/DDBJ whole genome shotgun (WGS) entry which is preliminary data.</text>
</comment>
<evidence type="ECO:0000313" key="12">
    <source>
        <dbReference type="Proteomes" id="UP001280121"/>
    </source>
</evidence>
<dbReference type="PRINTS" id="PR00463">
    <property type="entry name" value="EP450I"/>
</dbReference>
<gene>
    <name evidence="11" type="ORF">Ddye_017902</name>
</gene>
<dbReference type="Proteomes" id="UP001280121">
    <property type="component" value="Unassembled WGS sequence"/>
</dbReference>
<dbReference type="PRINTS" id="PR00385">
    <property type="entry name" value="P450"/>
</dbReference>
<reference evidence="11" key="1">
    <citation type="journal article" date="2023" name="Plant J.">
        <title>Genome sequences and population genomics provide insights into the demographic history, inbreeding, and mutation load of two 'living fossil' tree species of Dipteronia.</title>
        <authorList>
            <person name="Feng Y."/>
            <person name="Comes H.P."/>
            <person name="Chen J."/>
            <person name="Zhu S."/>
            <person name="Lu R."/>
            <person name="Zhang X."/>
            <person name="Li P."/>
            <person name="Qiu J."/>
            <person name="Olsen K.M."/>
            <person name="Qiu Y."/>
        </authorList>
    </citation>
    <scope>NUCLEOTIDE SEQUENCE</scope>
    <source>
        <strain evidence="11">KIB01</strain>
    </source>
</reference>
<dbReference type="SUPFAM" id="SSF48264">
    <property type="entry name" value="Cytochrome P450"/>
    <property type="match status" value="2"/>
</dbReference>
<evidence type="ECO:0008006" key="13">
    <source>
        <dbReference type="Google" id="ProtNLM"/>
    </source>
</evidence>
<comment type="pathway">
    <text evidence="2">Secondary metabolite biosynthesis; terpenoid biosynthesis.</text>
</comment>